<dbReference type="AlphaFoldDB" id="A0A1V9XVT4"/>
<organism evidence="2 3">
    <name type="scientific">Tropilaelaps mercedesae</name>
    <dbReference type="NCBI Taxonomy" id="418985"/>
    <lineage>
        <taxon>Eukaryota</taxon>
        <taxon>Metazoa</taxon>
        <taxon>Ecdysozoa</taxon>
        <taxon>Arthropoda</taxon>
        <taxon>Chelicerata</taxon>
        <taxon>Arachnida</taxon>
        <taxon>Acari</taxon>
        <taxon>Parasitiformes</taxon>
        <taxon>Mesostigmata</taxon>
        <taxon>Gamasina</taxon>
        <taxon>Dermanyssoidea</taxon>
        <taxon>Laelapidae</taxon>
        <taxon>Tropilaelaps</taxon>
    </lineage>
</organism>
<evidence type="ECO:0000313" key="2">
    <source>
        <dbReference type="EMBL" id="OQR77614.1"/>
    </source>
</evidence>
<dbReference type="EMBL" id="MNPL01003328">
    <property type="protein sequence ID" value="OQR77614.1"/>
    <property type="molecule type" value="Genomic_DNA"/>
</dbReference>
<evidence type="ECO:0000313" key="3">
    <source>
        <dbReference type="Proteomes" id="UP000192247"/>
    </source>
</evidence>
<keyword evidence="3" id="KW-1185">Reference proteome</keyword>
<name>A0A1V9XVT4_9ACAR</name>
<reference evidence="2 3" key="1">
    <citation type="journal article" date="2017" name="Gigascience">
        <title>Draft genome of the honey bee ectoparasitic mite, Tropilaelaps mercedesae, is shaped by the parasitic life history.</title>
        <authorList>
            <person name="Dong X."/>
            <person name="Armstrong S.D."/>
            <person name="Xia D."/>
            <person name="Makepeace B.L."/>
            <person name="Darby A.C."/>
            <person name="Kadowaki T."/>
        </authorList>
    </citation>
    <scope>NUCLEOTIDE SEQUENCE [LARGE SCALE GENOMIC DNA]</scope>
    <source>
        <strain evidence="2">Wuxi-XJTLU</strain>
    </source>
</reference>
<feature type="non-terminal residue" evidence="2">
    <location>
        <position position="96"/>
    </location>
</feature>
<keyword evidence="1" id="KW-0732">Signal</keyword>
<accession>A0A1V9XVT4</accession>
<gene>
    <name evidence="2" type="ORF">BIW11_06968</name>
</gene>
<feature type="chain" id="PRO_5013071336" evidence="1">
    <location>
        <begin position="21"/>
        <end position="96"/>
    </location>
</feature>
<sequence length="96" mass="10330">MWRLLFLCASTIILVKAAHGYNVEFVCRTAEGALGGCFPSCADAEELGEFLTVSESDGKRAKPCRKEHVCCLLRMAKSQPIGIIKNADPAELNSAG</sequence>
<feature type="signal peptide" evidence="1">
    <location>
        <begin position="1"/>
        <end position="20"/>
    </location>
</feature>
<proteinExistence type="predicted"/>
<comment type="caution">
    <text evidence="2">The sequence shown here is derived from an EMBL/GenBank/DDBJ whole genome shotgun (WGS) entry which is preliminary data.</text>
</comment>
<dbReference type="Proteomes" id="UP000192247">
    <property type="component" value="Unassembled WGS sequence"/>
</dbReference>
<dbReference type="InParanoid" id="A0A1V9XVT4"/>
<evidence type="ECO:0000256" key="1">
    <source>
        <dbReference type="SAM" id="SignalP"/>
    </source>
</evidence>
<protein>
    <submittedName>
        <fullName evidence="2">Uncharacterized protein</fullName>
    </submittedName>
</protein>